<dbReference type="InterPro" id="IPR019734">
    <property type="entry name" value="TPR_rpt"/>
</dbReference>
<dbReference type="GO" id="GO:0003677">
    <property type="term" value="F:DNA binding"/>
    <property type="evidence" value="ECO:0007669"/>
    <property type="project" value="UniProtKB-UniRule"/>
</dbReference>
<dbReference type="PANTHER" id="PTHR35807:SF1">
    <property type="entry name" value="TRANSCRIPTIONAL REGULATOR REDD"/>
    <property type="match status" value="1"/>
</dbReference>
<feature type="domain" description="OmpR/PhoB-type" evidence="7">
    <location>
        <begin position="1"/>
        <end position="91"/>
    </location>
</feature>
<dbReference type="SUPFAM" id="SSF46894">
    <property type="entry name" value="C-terminal effector domain of the bipartite response regulators"/>
    <property type="match status" value="1"/>
</dbReference>
<name>A0A841CF98_9PSEU</name>
<dbReference type="PRINTS" id="PR00364">
    <property type="entry name" value="DISEASERSIST"/>
</dbReference>
<dbReference type="InterPro" id="IPR027417">
    <property type="entry name" value="P-loop_NTPase"/>
</dbReference>
<evidence type="ECO:0000313" key="8">
    <source>
        <dbReference type="EMBL" id="MBB5957222.1"/>
    </source>
</evidence>
<dbReference type="RefSeq" id="WP_312864977.1">
    <property type="nucleotide sequence ID" value="NZ_JACHJN010000005.1"/>
</dbReference>
<proteinExistence type="inferred from homology"/>
<evidence type="ECO:0000256" key="3">
    <source>
        <dbReference type="ARBA" id="ARBA00023125"/>
    </source>
</evidence>
<dbReference type="PANTHER" id="PTHR35807">
    <property type="entry name" value="TRANSCRIPTIONAL REGULATOR REDD-RELATED"/>
    <property type="match status" value="1"/>
</dbReference>
<evidence type="ECO:0000256" key="2">
    <source>
        <dbReference type="ARBA" id="ARBA00023015"/>
    </source>
</evidence>
<dbReference type="EMBL" id="JACHJN010000005">
    <property type="protein sequence ID" value="MBB5957222.1"/>
    <property type="molecule type" value="Genomic_DNA"/>
</dbReference>
<dbReference type="InterPro" id="IPR051677">
    <property type="entry name" value="AfsR-DnrI-RedD_regulator"/>
</dbReference>
<dbReference type="InterPro" id="IPR011990">
    <property type="entry name" value="TPR-like_helical_dom_sf"/>
</dbReference>
<keyword evidence="9" id="KW-1185">Reference proteome</keyword>
<dbReference type="Gene3D" id="1.10.10.10">
    <property type="entry name" value="Winged helix-like DNA-binding domain superfamily/Winged helix DNA-binding domain"/>
    <property type="match status" value="1"/>
</dbReference>
<dbReference type="SUPFAM" id="SSF48452">
    <property type="entry name" value="TPR-like"/>
    <property type="match status" value="2"/>
</dbReference>
<dbReference type="SMART" id="SM00862">
    <property type="entry name" value="Trans_reg_C"/>
    <property type="match status" value="1"/>
</dbReference>
<feature type="region of interest" description="Disordered" evidence="6">
    <location>
        <begin position="916"/>
        <end position="936"/>
    </location>
</feature>
<dbReference type="InterPro" id="IPR036388">
    <property type="entry name" value="WH-like_DNA-bd_sf"/>
</dbReference>
<dbReference type="SMART" id="SM01043">
    <property type="entry name" value="BTAD"/>
    <property type="match status" value="1"/>
</dbReference>
<comment type="similarity">
    <text evidence="1">Belongs to the AfsR/DnrI/RedD regulatory family.</text>
</comment>
<evidence type="ECO:0000256" key="5">
    <source>
        <dbReference type="PROSITE-ProRule" id="PRU01091"/>
    </source>
</evidence>
<feature type="region of interest" description="Disordered" evidence="6">
    <location>
        <begin position="618"/>
        <end position="638"/>
    </location>
</feature>
<accession>A0A841CF98</accession>
<evidence type="ECO:0000313" key="9">
    <source>
        <dbReference type="Proteomes" id="UP000547510"/>
    </source>
</evidence>
<dbReference type="Proteomes" id="UP000547510">
    <property type="component" value="Unassembled WGS sequence"/>
</dbReference>
<evidence type="ECO:0000259" key="7">
    <source>
        <dbReference type="PROSITE" id="PS51755"/>
    </source>
</evidence>
<dbReference type="Pfam" id="PF13424">
    <property type="entry name" value="TPR_12"/>
    <property type="match status" value="1"/>
</dbReference>
<dbReference type="CDD" id="cd15831">
    <property type="entry name" value="BTAD"/>
    <property type="match status" value="1"/>
</dbReference>
<dbReference type="Gene3D" id="1.25.40.10">
    <property type="entry name" value="Tetratricopeptide repeat domain"/>
    <property type="match status" value="3"/>
</dbReference>
<gene>
    <name evidence="8" type="ORF">FHS29_003815</name>
</gene>
<evidence type="ECO:0000256" key="6">
    <source>
        <dbReference type="SAM" id="MobiDB-lite"/>
    </source>
</evidence>
<dbReference type="GO" id="GO:0000160">
    <property type="term" value="P:phosphorelay signal transduction system"/>
    <property type="evidence" value="ECO:0007669"/>
    <property type="project" value="InterPro"/>
</dbReference>
<keyword evidence="3 5" id="KW-0238">DNA-binding</keyword>
<dbReference type="SMART" id="SM00028">
    <property type="entry name" value="TPR"/>
    <property type="match status" value="5"/>
</dbReference>
<dbReference type="InterPro" id="IPR016032">
    <property type="entry name" value="Sig_transdc_resp-reg_C-effctor"/>
</dbReference>
<dbReference type="InterPro" id="IPR005158">
    <property type="entry name" value="BTAD"/>
</dbReference>
<evidence type="ECO:0000256" key="1">
    <source>
        <dbReference type="ARBA" id="ARBA00005820"/>
    </source>
</evidence>
<feature type="DNA-binding region" description="OmpR/PhoB-type" evidence="5">
    <location>
        <begin position="1"/>
        <end position="91"/>
    </location>
</feature>
<comment type="caution">
    <text evidence="8">The sequence shown here is derived from an EMBL/GenBank/DDBJ whole genome shotgun (WGS) entry which is preliminary data.</text>
</comment>
<dbReference type="Gene3D" id="3.40.50.300">
    <property type="entry name" value="P-loop containing nucleotide triphosphate hydrolases"/>
    <property type="match status" value="1"/>
</dbReference>
<dbReference type="Pfam" id="PF03704">
    <property type="entry name" value="BTAD"/>
    <property type="match status" value="1"/>
</dbReference>
<dbReference type="SUPFAM" id="SSF52540">
    <property type="entry name" value="P-loop containing nucleoside triphosphate hydrolases"/>
    <property type="match status" value="1"/>
</dbReference>
<reference evidence="8 9" key="1">
    <citation type="submission" date="2020-08" db="EMBL/GenBank/DDBJ databases">
        <title>Genomic Encyclopedia of Type Strains, Phase III (KMG-III): the genomes of soil and plant-associated and newly described type strains.</title>
        <authorList>
            <person name="Whitman W."/>
        </authorList>
    </citation>
    <scope>NUCLEOTIDE SEQUENCE [LARGE SCALE GENOMIC DNA]</scope>
    <source>
        <strain evidence="8 9">CECT 8640</strain>
    </source>
</reference>
<sequence length="936" mass="102896">MLRLLGEVAAYVDGRALELGPAKQRCVPAVPAVEADRVVPVDRLVERVWGTDASRRTRATLHSYLSRLRRVLAEVEGVVVVRRSGGYVLTTDPTHPRVDLHHFRALCAEAREEDGDLRAARLLAEALGLWRGQALTGVTGGWAEAERDLLERERLAAQHDLADTRLRLGQGARLVIELADRTAHHPLDERVAGQYLPALCQAGRAADALEHYRELRERLVEQLGAEPGPALRDLHRRILAADPSLTGPAAVAPVAPLAVPRQLPAPPTAFVGRREEVDRLDAALRDTATSTMAVAAIAGAGGIGKTWLALAWAHRNRHRFPGGQLFVDLRGFSPTEQPVTPETALFGFLTALGVAPDHIPPGLEARTALYRSLVADQRMLVVLDNAATPDQVEPLLPGGHGCTALITSRRTLHRLITRCGVRHLGLGTLADTEARTLLEQRLGPDRLLGEPDAVVGLLAFCQGFPLALGVLSTRAHTDPDRPLAELAAELRVHGIDALDDTDPAAGLPAVLSWSLRGLTALQRTLFALLGIAPGPDIDMPAATHLAGLSERETRGGLRALVDASLLDHRPDGRYAMHDLVRAYAVTQAHTTLPEPVRAAALDRVLYVHTALTAHHLVAPQAPEIRPEPSASDVRPQPLPDHSTAIAWLEAHHAHLLAAQHTAATRRRHDTVWHLAWTLTTLHWWRGHRHDELAVWEAALDAATHLPDPALRIRAHRRVGLAHSRLDRLDQALGHLHRGLALAEHHHDTGQQADNHIILARIREQRGDHQQALEHARRALDLRRTLDDPIAEAHTLNSVGWYTARLGDYDTARDHCQAALSLFRRHHDRAGEAYARAGLGFIAHHTGRHHEAVHHYQRTLALRGAVEDIYEITDLLDEAGHPYAVLGHHDQARATWQEALRLYREQGRDTDARRVRQRLDDLAAGGKTSTTTRERTR</sequence>
<organism evidence="8 9">
    <name type="scientific">Saccharothrix tamanrassetensis</name>
    <dbReference type="NCBI Taxonomy" id="1051531"/>
    <lineage>
        <taxon>Bacteria</taxon>
        <taxon>Bacillati</taxon>
        <taxon>Actinomycetota</taxon>
        <taxon>Actinomycetes</taxon>
        <taxon>Pseudonocardiales</taxon>
        <taxon>Pseudonocardiaceae</taxon>
        <taxon>Saccharothrix</taxon>
    </lineage>
</organism>
<protein>
    <submittedName>
        <fullName evidence="8">DNA-binding SARP family transcriptional activator/tetratricopeptide (TPR) repeat protein</fullName>
    </submittedName>
</protein>
<keyword evidence="4" id="KW-0804">Transcription</keyword>
<dbReference type="PROSITE" id="PS51755">
    <property type="entry name" value="OMPR_PHOB"/>
    <property type="match status" value="1"/>
</dbReference>
<dbReference type="InterPro" id="IPR001867">
    <property type="entry name" value="OmpR/PhoB-type_DNA-bd"/>
</dbReference>
<keyword evidence="2" id="KW-0805">Transcription regulation</keyword>
<evidence type="ECO:0000256" key="4">
    <source>
        <dbReference type="ARBA" id="ARBA00023163"/>
    </source>
</evidence>
<dbReference type="AlphaFoldDB" id="A0A841CF98"/>
<dbReference type="GO" id="GO:0006355">
    <property type="term" value="P:regulation of DNA-templated transcription"/>
    <property type="evidence" value="ECO:0007669"/>
    <property type="project" value="InterPro"/>
</dbReference>